<dbReference type="CDD" id="cd02440">
    <property type="entry name" value="AdoMet_MTases"/>
    <property type="match status" value="1"/>
</dbReference>
<feature type="domain" description="Methyltransferase type 11" evidence="4">
    <location>
        <begin position="17"/>
        <end position="105"/>
    </location>
</feature>
<gene>
    <name evidence="5" type="ORF">F4Y42_17070</name>
</gene>
<dbReference type="SUPFAM" id="SSF53335">
    <property type="entry name" value="S-adenosyl-L-methionine-dependent methyltransferases"/>
    <property type="match status" value="1"/>
</dbReference>
<keyword evidence="1 5" id="KW-0489">Methyltransferase</keyword>
<keyword evidence="2 5" id="KW-0808">Transferase</keyword>
<dbReference type="InterPro" id="IPR029063">
    <property type="entry name" value="SAM-dependent_MTases_sf"/>
</dbReference>
<dbReference type="InterPro" id="IPR013216">
    <property type="entry name" value="Methyltransf_11"/>
</dbReference>
<dbReference type="PANTHER" id="PTHR43464:SF19">
    <property type="entry name" value="UBIQUINONE BIOSYNTHESIS O-METHYLTRANSFERASE, MITOCHONDRIAL"/>
    <property type="match status" value="1"/>
</dbReference>
<protein>
    <submittedName>
        <fullName evidence="5">Class I SAM-dependent methyltransferase</fullName>
    </submittedName>
</protein>
<dbReference type="GO" id="GO:0008757">
    <property type="term" value="F:S-adenosylmethionine-dependent methyltransferase activity"/>
    <property type="evidence" value="ECO:0007669"/>
    <property type="project" value="InterPro"/>
</dbReference>
<dbReference type="GO" id="GO:0032259">
    <property type="term" value="P:methylation"/>
    <property type="evidence" value="ECO:0007669"/>
    <property type="project" value="UniProtKB-KW"/>
</dbReference>
<dbReference type="PANTHER" id="PTHR43464">
    <property type="entry name" value="METHYLTRANSFERASE"/>
    <property type="match status" value="1"/>
</dbReference>
<keyword evidence="3" id="KW-0949">S-adenosyl-L-methionine</keyword>
<evidence type="ECO:0000259" key="4">
    <source>
        <dbReference type="Pfam" id="PF08241"/>
    </source>
</evidence>
<evidence type="ECO:0000313" key="5">
    <source>
        <dbReference type="EMBL" id="MXY95155.1"/>
    </source>
</evidence>
<reference evidence="5" key="1">
    <citation type="submission" date="2019-09" db="EMBL/GenBank/DDBJ databases">
        <title>Characterisation of the sponge microbiome using genome-centric metagenomics.</title>
        <authorList>
            <person name="Engelberts J.P."/>
            <person name="Robbins S.J."/>
            <person name="De Goeij J.M."/>
            <person name="Aranda M."/>
            <person name="Bell S.C."/>
            <person name="Webster N.S."/>
        </authorList>
    </citation>
    <scope>NUCLEOTIDE SEQUENCE</scope>
    <source>
        <strain evidence="5">SB0664_bin_27</strain>
    </source>
</reference>
<evidence type="ECO:0000256" key="2">
    <source>
        <dbReference type="ARBA" id="ARBA00022679"/>
    </source>
</evidence>
<comment type="caution">
    <text evidence="5">The sequence shown here is derived from an EMBL/GenBank/DDBJ whole genome shotgun (WGS) entry which is preliminary data.</text>
</comment>
<sequence length="218" mass="24337">MILDAAPQPLQRALVDGCGVGVYLRALQQSVPEVHGIDIEGEHLQAAAGIVPGAPLNLSQCENLPYPEETFDLVLSHEVLEHVQDDRLAAAEIVRVLRVGGRAAIFVPNRLFPFETHGHYWQGVYHFGNTPLINYLPDSLRSQLAPHVRAYSHRDLLNLFIGQPVLVRRHTQIFPGYDGINARRPAIGRLLRTFTYALEQTPLTTFGISHFLVVEKVE</sequence>
<evidence type="ECO:0000256" key="3">
    <source>
        <dbReference type="ARBA" id="ARBA00022691"/>
    </source>
</evidence>
<dbReference type="Pfam" id="PF08241">
    <property type="entry name" value="Methyltransf_11"/>
    <property type="match status" value="1"/>
</dbReference>
<dbReference type="EMBL" id="VXRG01000137">
    <property type="protein sequence ID" value="MXY95155.1"/>
    <property type="molecule type" value="Genomic_DNA"/>
</dbReference>
<name>A0A6B0YY86_9CHLR</name>
<dbReference type="AlphaFoldDB" id="A0A6B0YY86"/>
<dbReference type="Gene3D" id="3.40.50.150">
    <property type="entry name" value="Vaccinia Virus protein VP39"/>
    <property type="match status" value="1"/>
</dbReference>
<evidence type="ECO:0000256" key="1">
    <source>
        <dbReference type="ARBA" id="ARBA00022603"/>
    </source>
</evidence>
<proteinExistence type="predicted"/>
<organism evidence="5">
    <name type="scientific">Caldilineaceae bacterium SB0664_bin_27</name>
    <dbReference type="NCBI Taxonomy" id="2605260"/>
    <lineage>
        <taxon>Bacteria</taxon>
        <taxon>Bacillati</taxon>
        <taxon>Chloroflexota</taxon>
        <taxon>Caldilineae</taxon>
        <taxon>Caldilineales</taxon>
        <taxon>Caldilineaceae</taxon>
    </lineage>
</organism>
<accession>A0A6B0YY86</accession>